<proteinExistence type="predicted"/>
<sequence>MCISWLIRPFSCCFSGHYGHSRDPDKNGPKSEHGELAFEQKSTPNHTYQMTSNEDVSSNRGTKVKKSTVGDATSSTSSKKGRSPRKSIPFVSSKFWLRLVRPWKWRNLRRKVRRSDSERLSQNRVDSVSNIPTTSPSLPELSSIVREDSNEIRASCSNGKTGK</sequence>
<dbReference type="WBParaSite" id="Csp11.Scaffold629.g15206.t1">
    <property type="protein sequence ID" value="Csp11.Scaffold629.g15206.t1"/>
    <property type="gene ID" value="Csp11.Scaffold629.g15206"/>
</dbReference>
<feature type="compositionally biased region" description="Basic and acidic residues" evidence="1">
    <location>
        <begin position="21"/>
        <end position="38"/>
    </location>
</feature>
<dbReference type="AlphaFoldDB" id="A0A1I7U604"/>
<dbReference type="Proteomes" id="UP000095282">
    <property type="component" value="Unplaced"/>
</dbReference>
<feature type="region of interest" description="Disordered" evidence="1">
    <location>
        <begin position="21"/>
        <end position="87"/>
    </location>
</feature>
<feature type="compositionally biased region" description="Polar residues" evidence="1">
    <location>
        <begin position="122"/>
        <end position="131"/>
    </location>
</feature>
<dbReference type="eggNOG" id="KOG4339">
    <property type="taxonomic scope" value="Eukaryota"/>
</dbReference>
<reference evidence="3" key="1">
    <citation type="submission" date="2016-11" db="UniProtKB">
        <authorList>
            <consortium name="WormBaseParasite"/>
        </authorList>
    </citation>
    <scope>IDENTIFICATION</scope>
</reference>
<evidence type="ECO:0000256" key="1">
    <source>
        <dbReference type="SAM" id="MobiDB-lite"/>
    </source>
</evidence>
<organism evidence="2 3">
    <name type="scientific">Caenorhabditis tropicalis</name>
    <dbReference type="NCBI Taxonomy" id="1561998"/>
    <lineage>
        <taxon>Eukaryota</taxon>
        <taxon>Metazoa</taxon>
        <taxon>Ecdysozoa</taxon>
        <taxon>Nematoda</taxon>
        <taxon>Chromadorea</taxon>
        <taxon>Rhabditida</taxon>
        <taxon>Rhabditina</taxon>
        <taxon>Rhabditomorpha</taxon>
        <taxon>Rhabditoidea</taxon>
        <taxon>Rhabditidae</taxon>
        <taxon>Peloderinae</taxon>
        <taxon>Caenorhabditis</taxon>
    </lineage>
</organism>
<accession>A0A1I7U604</accession>
<keyword evidence="2" id="KW-1185">Reference proteome</keyword>
<feature type="region of interest" description="Disordered" evidence="1">
    <location>
        <begin position="111"/>
        <end position="163"/>
    </location>
</feature>
<name>A0A1I7U604_9PELO</name>
<feature type="compositionally biased region" description="Low complexity" evidence="1">
    <location>
        <begin position="132"/>
        <end position="143"/>
    </location>
</feature>
<protein>
    <submittedName>
        <fullName evidence="3">Uncharacterized protein</fullName>
    </submittedName>
</protein>
<dbReference type="STRING" id="1561998.A0A1I7U604"/>
<evidence type="ECO:0000313" key="3">
    <source>
        <dbReference type="WBParaSite" id="Csp11.Scaffold629.g15206.t1"/>
    </source>
</evidence>
<evidence type="ECO:0000313" key="2">
    <source>
        <dbReference type="Proteomes" id="UP000095282"/>
    </source>
</evidence>
<feature type="compositionally biased region" description="Polar residues" evidence="1">
    <location>
        <begin position="40"/>
        <end position="61"/>
    </location>
</feature>